<gene>
    <name evidence="1" type="ORF">DEM27_00075</name>
</gene>
<comment type="caution">
    <text evidence="1">The sequence shown here is derived from an EMBL/GenBank/DDBJ whole genome shotgun (WGS) entry which is preliminary data.</text>
</comment>
<organism evidence="1 2">
    <name type="scientific">Metarhizobium album</name>
    <dbReference type="NCBI Taxonomy" id="2182425"/>
    <lineage>
        <taxon>Bacteria</taxon>
        <taxon>Pseudomonadati</taxon>
        <taxon>Pseudomonadota</taxon>
        <taxon>Alphaproteobacteria</taxon>
        <taxon>Hyphomicrobiales</taxon>
        <taxon>Rhizobiaceae</taxon>
        <taxon>Metarhizobium</taxon>
    </lineage>
</organism>
<proteinExistence type="predicted"/>
<evidence type="ECO:0008006" key="3">
    <source>
        <dbReference type="Google" id="ProtNLM"/>
    </source>
</evidence>
<protein>
    <recommendedName>
        <fullName evidence="3">KfrA N-terminal DNA-binding domain-containing protein</fullName>
    </recommendedName>
</protein>
<evidence type="ECO:0000313" key="1">
    <source>
        <dbReference type="EMBL" id="PWE57647.1"/>
    </source>
</evidence>
<reference evidence="1 2" key="1">
    <citation type="submission" date="2018-05" db="EMBL/GenBank/DDBJ databases">
        <title>The draft genome of strain NS-104.</title>
        <authorList>
            <person name="Hang P."/>
            <person name="Jiang J."/>
        </authorList>
    </citation>
    <scope>NUCLEOTIDE SEQUENCE [LARGE SCALE GENOMIC DNA]</scope>
    <source>
        <strain evidence="1 2">NS-104</strain>
    </source>
</reference>
<keyword evidence="2" id="KW-1185">Reference proteome</keyword>
<dbReference type="AlphaFoldDB" id="A0A2U2DWG0"/>
<name>A0A2U2DWG0_9HYPH</name>
<evidence type="ECO:0000313" key="2">
    <source>
        <dbReference type="Proteomes" id="UP000245252"/>
    </source>
</evidence>
<dbReference type="EMBL" id="QFBC01000001">
    <property type="protein sequence ID" value="PWE57647.1"/>
    <property type="molecule type" value="Genomic_DNA"/>
</dbReference>
<dbReference type="Proteomes" id="UP000245252">
    <property type="component" value="Unassembled WGS sequence"/>
</dbReference>
<accession>A0A2U2DWG0</accession>
<sequence length="154" mass="16879">MGKAFEAAERAAVVDIVAVSAARAPTFEERQIINLKLVEVYLNPEAGYRPGWTDTRVGRDLGYPKEWVTDIRAAIFGPEGVTPEIEAFLAASEKVVAAFSKLEGDQVAIARRVATMQGELQEAITEIRAAFSTISAQMAETRRLEAKIRKEIGQ</sequence>